<name>A0A1F7H451_9BACT</name>
<keyword evidence="2" id="KW-0472">Membrane</keyword>
<organism evidence="3 4">
    <name type="scientific">Candidatus Roizmanbacteria bacterium RIFCSPHIGHO2_02_FULL_38_11</name>
    <dbReference type="NCBI Taxonomy" id="1802039"/>
    <lineage>
        <taxon>Bacteria</taxon>
        <taxon>Candidatus Roizmaniibacteriota</taxon>
    </lineage>
</organism>
<keyword evidence="2" id="KW-0812">Transmembrane</keyword>
<keyword evidence="2" id="KW-1133">Transmembrane helix</keyword>
<accession>A0A1F7H451</accession>
<evidence type="ECO:0000256" key="2">
    <source>
        <dbReference type="SAM" id="Phobius"/>
    </source>
</evidence>
<feature type="compositionally biased region" description="Basic and acidic residues" evidence="1">
    <location>
        <begin position="31"/>
        <end position="45"/>
    </location>
</feature>
<protein>
    <submittedName>
        <fullName evidence="3">Uncharacterized protein</fullName>
    </submittedName>
</protein>
<evidence type="ECO:0000313" key="4">
    <source>
        <dbReference type="Proteomes" id="UP000177913"/>
    </source>
</evidence>
<comment type="caution">
    <text evidence="3">The sequence shown here is derived from an EMBL/GenBank/DDBJ whole genome shotgun (WGS) entry which is preliminary data.</text>
</comment>
<sequence length="106" mass="12511">MARKTKEEKRIAAYRKKLKLLQQITEVSPERINTERSRSSREREISMANEIKPPEIEKTKETADTQPQGLYFIKDLRKSLLIIFLIITLEIIIYFASIKDYLRLGL</sequence>
<dbReference type="AlphaFoldDB" id="A0A1F7H451"/>
<dbReference type="Proteomes" id="UP000177913">
    <property type="component" value="Unassembled WGS sequence"/>
</dbReference>
<reference evidence="3 4" key="1">
    <citation type="journal article" date="2016" name="Nat. Commun.">
        <title>Thousands of microbial genomes shed light on interconnected biogeochemical processes in an aquifer system.</title>
        <authorList>
            <person name="Anantharaman K."/>
            <person name="Brown C.T."/>
            <person name="Hug L.A."/>
            <person name="Sharon I."/>
            <person name="Castelle C.J."/>
            <person name="Probst A.J."/>
            <person name="Thomas B.C."/>
            <person name="Singh A."/>
            <person name="Wilkins M.J."/>
            <person name="Karaoz U."/>
            <person name="Brodie E.L."/>
            <person name="Williams K.H."/>
            <person name="Hubbard S.S."/>
            <person name="Banfield J.F."/>
        </authorList>
    </citation>
    <scope>NUCLEOTIDE SEQUENCE [LARGE SCALE GENOMIC DNA]</scope>
</reference>
<feature type="transmembrane region" description="Helical" evidence="2">
    <location>
        <begin position="80"/>
        <end position="98"/>
    </location>
</feature>
<proteinExistence type="predicted"/>
<gene>
    <name evidence="3" type="ORF">A3C25_04020</name>
</gene>
<feature type="region of interest" description="Disordered" evidence="1">
    <location>
        <begin position="31"/>
        <end position="50"/>
    </location>
</feature>
<dbReference type="EMBL" id="MFZO01000001">
    <property type="protein sequence ID" value="OGK25873.1"/>
    <property type="molecule type" value="Genomic_DNA"/>
</dbReference>
<evidence type="ECO:0000313" key="3">
    <source>
        <dbReference type="EMBL" id="OGK25873.1"/>
    </source>
</evidence>
<evidence type="ECO:0000256" key="1">
    <source>
        <dbReference type="SAM" id="MobiDB-lite"/>
    </source>
</evidence>